<dbReference type="InterPro" id="IPR006058">
    <property type="entry name" value="2Fe2S_fd_BS"/>
</dbReference>
<sequence>MGDLIDLVVTEKSAVAHGVTAVTLRHPEGRRLPDWSPGAHLDLVLPNGMVRQYSLCGDRWDSGSYRVGVLREPSGRGGSAFVHDRLRCGDRIAASAPRNNFRLAPSPGYLFLAGGIGITPLLPMIHQAALVGVDWHLLYGGKSLGSMAFRDELAGHGDRATVVPQDELGLLDLPAHLPPPGSDTRIHCCGPTPLLEALERLTAGYPAGQVRTERFVPAAETSAARDEPFEVELRRTGVTVVVQPRQSVLDAINAVGANVLSSCRQGTCGTCETAVIEGRPEHRDSILDDSERAAADCLFPCVSRSGSGRLVLDA</sequence>
<evidence type="ECO:0000256" key="1">
    <source>
        <dbReference type="ARBA" id="ARBA00001974"/>
    </source>
</evidence>
<dbReference type="AlphaFoldDB" id="A0A1H9H540"/>
<dbReference type="Proteomes" id="UP000199028">
    <property type="component" value="Unassembled WGS sequence"/>
</dbReference>
<evidence type="ECO:0000259" key="9">
    <source>
        <dbReference type="PROSITE" id="PS51384"/>
    </source>
</evidence>
<keyword evidence="4" id="KW-0479">Metal-binding</keyword>
<comment type="cofactor">
    <cofactor evidence="1">
        <name>FAD</name>
        <dbReference type="ChEBI" id="CHEBI:57692"/>
    </cofactor>
</comment>
<dbReference type="SUPFAM" id="SSF63380">
    <property type="entry name" value="Riboflavin synthase domain-like"/>
    <property type="match status" value="1"/>
</dbReference>
<accession>A0A1H9H540</accession>
<dbReference type="PANTHER" id="PTHR47354:SF1">
    <property type="entry name" value="CARNITINE MONOOXYGENASE REDUCTASE SUBUNIT"/>
    <property type="match status" value="1"/>
</dbReference>
<dbReference type="PROSITE" id="PS51384">
    <property type="entry name" value="FAD_FR"/>
    <property type="match status" value="1"/>
</dbReference>
<keyword evidence="6" id="KW-0408">Iron</keyword>
<dbReference type="PANTHER" id="PTHR47354">
    <property type="entry name" value="NADH OXIDOREDUCTASE HCR"/>
    <property type="match status" value="1"/>
</dbReference>
<dbReference type="GO" id="GO:0016491">
    <property type="term" value="F:oxidoreductase activity"/>
    <property type="evidence" value="ECO:0007669"/>
    <property type="project" value="UniProtKB-KW"/>
</dbReference>
<dbReference type="InterPro" id="IPR050415">
    <property type="entry name" value="MRET"/>
</dbReference>
<proteinExistence type="predicted"/>
<dbReference type="PRINTS" id="PR00409">
    <property type="entry name" value="PHDIOXRDTASE"/>
</dbReference>
<dbReference type="GO" id="GO:0046872">
    <property type="term" value="F:metal ion binding"/>
    <property type="evidence" value="ECO:0007669"/>
    <property type="project" value="UniProtKB-KW"/>
</dbReference>
<evidence type="ECO:0000313" key="10">
    <source>
        <dbReference type="EMBL" id="SEQ57348.1"/>
    </source>
</evidence>
<evidence type="ECO:0000256" key="7">
    <source>
        <dbReference type="ARBA" id="ARBA00023014"/>
    </source>
</evidence>
<dbReference type="InterPro" id="IPR001041">
    <property type="entry name" value="2Fe-2S_ferredoxin-type"/>
</dbReference>
<dbReference type="CDD" id="cd00207">
    <property type="entry name" value="fer2"/>
    <property type="match status" value="1"/>
</dbReference>
<dbReference type="SUPFAM" id="SSF52343">
    <property type="entry name" value="Ferredoxin reductase-like, C-terminal NADP-linked domain"/>
    <property type="match status" value="1"/>
</dbReference>
<evidence type="ECO:0000313" key="11">
    <source>
        <dbReference type="Proteomes" id="UP000199028"/>
    </source>
</evidence>
<keyword evidence="3" id="KW-0001">2Fe-2S</keyword>
<protein>
    <submittedName>
        <fullName evidence="10">Ferredoxin-NADP reductase</fullName>
    </submittedName>
</protein>
<feature type="domain" description="FAD-binding FR-type" evidence="9">
    <location>
        <begin position="2"/>
        <end position="104"/>
    </location>
</feature>
<dbReference type="InterPro" id="IPR017927">
    <property type="entry name" value="FAD-bd_FR_type"/>
</dbReference>
<dbReference type="Gene3D" id="2.40.30.10">
    <property type="entry name" value="Translation factors"/>
    <property type="match status" value="1"/>
</dbReference>
<evidence type="ECO:0000256" key="2">
    <source>
        <dbReference type="ARBA" id="ARBA00022630"/>
    </source>
</evidence>
<feature type="domain" description="2Fe-2S ferredoxin-type" evidence="8">
    <location>
        <begin position="229"/>
        <end position="314"/>
    </location>
</feature>
<gene>
    <name evidence="10" type="ORF">SAMN05216195_102767</name>
</gene>
<dbReference type="PROSITE" id="PS51085">
    <property type="entry name" value="2FE2S_FER_2"/>
    <property type="match status" value="1"/>
</dbReference>
<dbReference type="InterPro" id="IPR012675">
    <property type="entry name" value="Beta-grasp_dom_sf"/>
</dbReference>
<dbReference type="Pfam" id="PF00111">
    <property type="entry name" value="Fer2"/>
    <property type="match status" value="1"/>
</dbReference>
<evidence type="ECO:0000256" key="3">
    <source>
        <dbReference type="ARBA" id="ARBA00022714"/>
    </source>
</evidence>
<dbReference type="InterPro" id="IPR036010">
    <property type="entry name" value="2Fe-2S_ferredoxin-like_sf"/>
</dbReference>
<dbReference type="OrthoDB" id="3807506at2"/>
<dbReference type="PROSITE" id="PS00197">
    <property type="entry name" value="2FE2S_FER_1"/>
    <property type="match status" value="1"/>
</dbReference>
<evidence type="ECO:0000256" key="5">
    <source>
        <dbReference type="ARBA" id="ARBA00023002"/>
    </source>
</evidence>
<organism evidence="10 11">
    <name type="scientific">Lentzea flaviverrucosa</name>
    <dbReference type="NCBI Taxonomy" id="200379"/>
    <lineage>
        <taxon>Bacteria</taxon>
        <taxon>Bacillati</taxon>
        <taxon>Actinomycetota</taxon>
        <taxon>Actinomycetes</taxon>
        <taxon>Pseudonocardiales</taxon>
        <taxon>Pseudonocardiaceae</taxon>
        <taxon>Lentzea</taxon>
    </lineage>
</organism>
<evidence type="ECO:0000259" key="8">
    <source>
        <dbReference type="PROSITE" id="PS51085"/>
    </source>
</evidence>
<dbReference type="CDD" id="cd06185">
    <property type="entry name" value="PDR_like"/>
    <property type="match status" value="1"/>
</dbReference>
<evidence type="ECO:0000256" key="4">
    <source>
        <dbReference type="ARBA" id="ARBA00022723"/>
    </source>
</evidence>
<keyword evidence="5" id="KW-0560">Oxidoreductase</keyword>
<dbReference type="RefSeq" id="WP_090064268.1">
    <property type="nucleotide sequence ID" value="NZ_FOFT01000002.1"/>
</dbReference>
<dbReference type="InterPro" id="IPR039261">
    <property type="entry name" value="FNR_nucleotide-bd"/>
</dbReference>
<name>A0A1H9H540_9PSEU</name>
<keyword evidence="2" id="KW-0285">Flavoprotein</keyword>
<dbReference type="EMBL" id="FOFT01000002">
    <property type="protein sequence ID" value="SEQ57348.1"/>
    <property type="molecule type" value="Genomic_DNA"/>
</dbReference>
<dbReference type="Gene3D" id="3.10.20.30">
    <property type="match status" value="1"/>
</dbReference>
<keyword evidence="7" id="KW-0411">Iron-sulfur</keyword>
<dbReference type="GO" id="GO:0051537">
    <property type="term" value="F:2 iron, 2 sulfur cluster binding"/>
    <property type="evidence" value="ECO:0007669"/>
    <property type="project" value="UniProtKB-KW"/>
</dbReference>
<evidence type="ECO:0000256" key="6">
    <source>
        <dbReference type="ARBA" id="ARBA00023004"/>
    </source>
</evidence>
<reference evidence="11" key="1">
    <citation type="submission" date="2016-10" db="EMBL/GenBank/DDBJ databases">
        <authorList>
            <person name="Varghese N."/>
            <person name="Submissions S."/>
        </authorList>
    </citation>
    <scope>NUCLEOTIDE SEQUENCE [LARGE SCALE GENOMIC DNA]</scope>
    <source>
        <strain evidence="11">CGMCC 4.578</strain>
    </source>
</reference>
<dbReference type="InterPro" id="IPR017938">
    <property type="entry name" value="Riboflavin_synthase-like_b-brl"/>
</dbReference>
<dbReference type="SUPFAM" id="SSF54292">
    <property type="entry name" value="2Fe-2S ferredoxin-like"/>
    <property type="match status" value="1"/>
</dbReference>
<keyword evidence="11" id="KW-1185">Reference proteome</keyword>
<dbReference type="Gene3D" id="3.40.50.80">
    <property type="entry name" value="Nucleotide-binding domain of ferredoxin-NADP reductase (FNR) module"/>
    <property type="match status" value="1"/>
</dbReference>